<keyword evidence="5" id="KW-1185">Reference proteome</keyword>
<dbReference type="EMBL" id="JXCE01000099">
    <property type="protein sequence ID" value="KPA41370.1"/>
    <property type="molecule type" value="Genomic_DNA"/>
</dbReference>
<dbReference type="PRINTS" id="PR00081">
    <property type="entry name" value="GDHRDH"/>
</dbReference>
<dbReference type="CDD" id="cd05374">
    <property type="entry name" value="17beta-HSD-like_SDR_c"/>
    <property type="match status" value="1"/>
</dbReference>
<dbReference type="InterPro" id="IPR051911">
    <property type="entry name" value="SDR_oxidoreductase"/>
</dbReference>
<accession>A0A0M9EX15</accession>
<sequence length="292" mass="31489">MSSPVWFISAASSGFGHDIALHALNLGHTVIATARNTSRVQDLAKAGAHTLAFDVTSPISDLEAIARDVYAKYGRVDYLINAAGYILDGAAEEVSQQELYNSFNTNVFGIFNTIKAFLPGMREQSIGENGRRGTVVTFGSIASWSGGATYSVYSMVKACVSSLAESLREELEPFNILASVVEPGYFRTSFLNPGVKVVTQNRMDVYNDESTPTGKTRKALEMTDNNQPGDVKKGTKVIVEILTGTGVGKGKEVPVRIALGSDADAFVREKISKTLDILDDWKSVTLSTDITE</sequence>
<evidence type="ECO:0000256" key="3">
    <source>
        <dbReference type="RuleBase" id="RU000363"/>
    </source>
</evidence>
<evidence type="ECO:0000313" key="4">
    <source>
        <dbReference type="EMBL" id="KPA41370.1"/>
    </source>
</evidence>
<dbReference type="SUPFAM" id="SSF51735">
    <property type="entry name" value="NAD(P)-binding Rossmann-fold domains"/>
    <property type="match status" value="1"/>
</dbReference>
<evidence type="ECO:0000256" key="1">
    <source>
        <dbReference type="ARBA" id="ARBA00006484"/>
    </source>
</evidence>
<dbReference type="GO" id="GO:0016491">
    <property type="term" value="F:oxidoreductase activity"/>
    <property type="evidence" value="ECO:0007669"/>
    <property type="project" value="UniProtKB-KW"/>
</dbReference>
<reference evidence="4 5" key="1">
    <citation type="submission" date="2015-04" db="EMBL/GenBank/DDBJ databases">
        <title>The draft genome sequence of Fusarium langsethiae, a T-2/HT-2 mycotoxin producer.</title>
        <authorList>
            <person name="Lysoe E."/>
            <person name="Divon H.H."/>
            <person name="Terzi V."/>
            <person name="Orru L."/>
            <person name="Lamontanara A."/>
            <person name="Kolseth A.-K."/>
            <person name="Frandsen R.J."/>
            <person name="Nielsen K."/>
            <person name="Thrane U."/>
        </authorList>
    </citation>
    <scope>NUCLEOTIDE SEQUENCE [LARGE SCALE GENOMIC DNA]</scope>
    <source>
        <strain evidence="4 5">Fl201059</strain>
    </source>
</reference>
<dbReference type="AlphaFoldDB" id="A0A0M9EX15"/>
<evidence type="ECO:0000256" key="2">
    <source>
        <dbReference type="ARBA" id="ARBA00023002"/>
    </source>
</evidence>
<dbReference type="Gene3D" id="3.40.50.720">
    <property type="entry name" value="NAD(P)-binding Rossmann-like Domain"/>
    <property type="match status" value="1"/>
</dbReference>
<dbReference type="InterPro" id="IPR002347">
    <property type="entry name" value="SDR_fam"/>
</dbReference>
<proteinExistence type="inferred from homology"/>
<comment type="similarity">
    <text evidence="1 3">Belongs to the short-chain dehydrogenases/reductases (SDR) family.</text>
</comment>
<dbReference type="PRINTS" id="PR00080">
    <property type="entry name" value="SDRFAMILY"/>
</dbReference>
<dbReference type="Pfam" id="PF00106">
    <property type="entry name" value="adh_short"/>
    <property type="match status" value="1"/>
</dbReference>
<organism evidence="4 5">
    <name type="scientific">Fusarium langsethiae</name>
    <dbReference type="NCBI Taxonomy" id="179993"/>
    <lineage>
        <taxon>Eukaryota</taxon>
        <taxon>Fungi</taxon>
        <taxon>Dikarya</taxon>
        <taxon>Ascomycota</taxon>
        <taxon>Pezizomycotina</taxon>
        <taxon>Sordariomycetes</taxon>
        <taxon>Hypocreomycetidae</taxon>
        <taxon>Hypocreales</taxon>
        <taxon>Nectriaceae</taxon>
        <taxon>Fusarium</taxon>
    </lineage>
</organism>
<comment type="caution">
    <text evidence="4">The sequence shown here is derived from an EMBL/GenBank/DDBJ whole genome shotgun (WGS) entry which is preliminary data.</text>
</comment>
<protein>
    <submittedName>
        <fullName evidence="4">Oxidoreductase yusz</fullName>
    </submittedName>
</protein>
<dbReference type="Proteomes" id="UP000037904">
    <property type="component" value="Unassembled WGS sequence"/>
</dbReference>
<keyword evidence="2" id="KW-0560">Oxidoreductase</keyword>
<dbReference type="InterPro" id="IPR036291">
    <property type="entry name" value="NAD(P)-bd_dom_sf"/>
</dbReference>
<dbReference type="PANTHER" id="PTHR43976:SF16">
    <property type="entry name" value="SHORT-CHAIN DEHYDROGENASE_REDUCTASE FAMILY PROTEIN"/>
    <property type="match status" value="1"/>
</dbReference>
<evidence type="ECO:0000313" key="5">
    <source>
        <dbReference type="Proteomes" id="UP000037904"/>
    </source>
</evidence>
<name>A0A0M9EX15_FUSLA</name>
<gene>
    <name evidence="4" type="ORF">FLAG1_05751</name>
</gene>
<dbReference type="PANTHER" id="PTHR43976">
    <property type="entry name" value="SHORT CHAIN DEHYDROGENASE"/>
    <property type="match status" value="1"/>
</dbReference>